<protein>
    <recommendedName>
        <fullName evidence="2">Heparan-alpha-glucosaminide N-acetyltransferase catalytic domain-containing protein</fullName>
    </recommendedName>
</protein>
<feature type="transmembrane region" description="Helical" evidence="1">
    <location>
        <begin position="177"/>
        <end position="198"/>
    </location>
</feature>
<evidence type="ECO:0000313" key="4">
    <source>
        <dbReference type="Proteomes" id="UP001055156"/>
    </source>
</evidence>
<sequence length="325" mass="34705">MTEPALASPPRTRIDALDAARGAALAAMALYHATWDLGFLQLTPENYALTGPGHVAAHLIAGSFLSIVGIGLWLANGRGLRWHPFLARLARIGGAALAITAATWWWFPDAYIFFGVLHCIAVASLLALPFLRLPPLVTALVAAAVVAAPFWVRHALLEEPVLSFLGLRTIPPRTNDYVPLFPWFGLVLLGLAAAKAGAPRLLRGPLGRWQARSGLARAASFAGRHSLAIYLVHQPLLLAILSGIAFLTGPHPRAGLPQFQRDYAAQCERTGGRPDGCRIAARCTGAALRREGLWGLGGFTPLERQRAQALSQDCYEAATGNGMAP</sequence>
<keyword evidence="1" id="KW-0812">Transmembrane</keyword>
<feature type="transmembrane region" description="Helical" evidence="1">
    <location>
        <begin position="86"/>
        <end position="106"/>
    </location>
</feature>
<accession>A0ABQ4TAY7</accession>
<feature type="transmembrane region" description="Helical" evidence="1">
    <location>
        <begin position="136"/>
        <end position="157"/>
    </location>
</feature>
<keyword evidence="4" id="KW-1185">Reference proteome</keyword>
<gene>
    <name evidence="3" type="ORF">LKMONMHP_3063</name>
</gene>
<dbReference type="EMBL" id="BPQV01000009">
    <property type="protein sequence ID" value="GJE28196.1"/>
    <property type="molecule type" value="Genomic_DNA"/>
</dbReference>
<feature type="transmembrane region" description="Helical" evidence="1">
    <location>
        <begin position="227"/>
        <end position="247"/>
    </location>
</feature>
<evidence type="ECO:0000259" key="2">
    <source>
        <dbReference type="Pfam" id="PF07786"/>
    </source>
</evidence>
<name>A0ABQ4TAY7_METOR</name>
<feature type="transmembrane region" description="Helical" evidence="1">
    <location>
        <begin position="55"/>
        <end position="74"/>
    </location>
</feature>
<comment type="caution">
    <text evidence="3">The sequence shown here is derived from an EMBL/GenBank/DDBJ whole genome shotgun (WGS) entry which is preliminary data.</text>
</comment>
<keyword evidence="1" id="KW-0472">Membrane</keyword>
<feature type="transmembrane region" description="Helical" evidence="1">
    <location>
        <begin position="112"/>
        <end position="131"/>
    </location>
</feature>
<keyword evidence="1" id="KW-1133">Transmembrane helix</keyword>
<dbReference type="InterPro" id="IPR012429">
    <property type="entry name" value="HGSNAT_cat"/>
</dbReference>
<organism evidence="3 4">
    <name type="scientific">Methylobacterium organophilum</name>
    <dbReference type="NCBI Taxonomy" id="410"/>
    <lineage>
        <taxon>Bacteria</taxon>
        <taxon>Pseudomonadati</taxon>
        <taxon>Pseudomonadota</taxon>
        <taxon>Alphaproteobacteria</taxon>
        <taxon>Hyphomicrobiales</taxon>
        <taxon>Methylobacteriaceae</taxon>
        <taxon>Methylobacterium</taxon>
    </lineage>
</organism>
<dbReference type="Pfam" id="PF07786">
    <property type="entry name" value="HGSNAT_cat"/>
    <property type="match status" value="1"/>
</dbReference>
<feature type="domain" description="Heparan-alpha-glucosaminide N-acetyltransferase catalytic" evidence="2">
    <location>
        <begin position="13"/>
        <end position="235"/>
    </location>
</feature>
<evidence type="ECO:0000313" key="3">
    <source>
        <dbReference type="EMBL" id="GJE28196.1"/>
    </source>
</evidence>
<evidence type="ECO:0000256" key="1">
    <source>
        <dbReference type="SAM" id="Phobius"/>
    </source>
</evidence>
<dbReference type="RefSeq" id="WP_238312042.1">
    <property type="nucleotide sequence ID" value="NZ_BPQV01000009.1"/>
</dbReference>
<dbReference type="Proteomes" id="UP001055156">
    <property type="component" value="Unassembled WGS sequence"/>
</dbReference>
<reference evidence="3" key="2">
    <citation type="submission" date="2021-08" db="EMBL/GenBank/DDBJ databases">
        <authorList>
            <person name="Tani A."/>
            <person name="Ola A."/>
            <person name="Ogura Y."/>
            <person name="Katsura K."/>
            <person name="Hayashi T."/>
        </authorList>
    </citation>
    <scope>NUCLEOTIDE SEQUENCE</scope>
    <source>
        <strain evidence="3">NBRC 15689</strain>
    </source>
</reference>
<proteinExistence type="predicted"/>
<reference evidence="3" key="1">
    <citation type="journal article" date="2021" name="Front. Microbiol.">
        <title>Comprehensive Comparative Genomics and Phenotyping of Methylobacterium Species.</title>
        <authorList>
            <person name="Alessa O."/>
            <person name="Ogura Y."/>
            <person name="Fujitani Y."/>
            <person name="Takami H."/>
            <person name="Hayashi T."/>
            <person name="Sahin N."/>
            <person name="Tani A."/>
        </authorList>
    </citation>
    <scope>NUCLEOTIDE SEQUENCE</scope>
    <source>
        <strain evidence="3">NBRC 15689</strain>
    </source>
</reference>